<dbReference type="AlphaFoldDB" id="A0A0W1ACY7"/>
<dbReference type="PANTHER" id="PTHR11102">
    <property type="entry name" value="SEL-1-LIKE PROTEIN"/>
    <property type="match status" value="1"/>
</dbReference>
<sequence>MKTLAPLMCFIVASASHQAFADETYNAYRLGVYDKAAEPLISKSDKDAVADYYLGRLFLYGYGQLKNNNVALRYFKKSAEKGYLPAVLLMAKYELMHEKNPEQAVSWFKQAASAGDINSQLFMAAAYQYGLGVKQNVDVATKYDIDAAKNGNPIAQYALAEHFLETKHSSNYKLGVIWLTKAANSGNPKALTKLGSLYVQGKLVDQDLDKATELLTKAASDKYVPAQVELGKAALARDQFEDAVKWFTQAANENNVDAYLQLAHVYLDQESKLYDPKTGFMWVLKAAQSDSIEGQKQLANLYQNGVGVQADPTLAKQWADKAAENEKKKIKAVPVEQAALWLTNGLTNRLEESPYQMQGIFSAWNNPAVLRNNTYNQSPKLDLISRQDLFKPKFELTQPNEIPISNYYDALISKSSEWSKTEEIYPIFKLNPYIEALERANGYVFARMNLPAPHIDANYYLDSNPNEESESAEYDSLSLWTQGWQQKANYMSVVNQLYSRAILGDAQAQFEIGQLFQFGIGLNQDSASAAIFYENSAEQQHLGAEYNIGVLSLRNAKDAKEYQTALNWLTDSAFKGNKQAQFALASLLREGRKDSEGQELVKANPQQAMSMLYLSAANHYGPAEYELAEHLVRDNNNELSVEVKKQKTALVRKLYEGAAKNGVAQALLPLAFYNAIDNNQEKQKLAFKVAEEQADLGDENAALLLGMLYDRGIGTSADPAKAIYWYEKAGTNPVSQFIMGTYLTEGKGVAEDKDKGRELLKNSADAQFSYADFNLAVLNKEDNQEFLSYLSNSYQLGNSHAGIVLADYYLSENSEAEKMNQAKEIYEGLSKKGDQYAQLKLGYMLENGLGMDVDPVAAQHWYTASAEQGNADGQYLLGQLYQLGAVGEPDYTQAKYWYKKAAEQLPKASVALGFIYETVDDNYSEAINAYEAASVKGDAYGSYDLALMYEYGKGVPVDYQKAKTLFTEAADKGIDSAMNQLGNMYFYGLGSARNDQQALSWYKKAADLGNGNALYTLGLLSETGVGTKLDFPNALNYYQKASDQGNEKAMLALARMYHYGLGVEKDTKASASIYQKLAAKQNAYAQYQLGTYYLEGIAGERMPEKGKELLEQASENGNFQAQKALQKLNAMTQNKVSYVEPVLINVVPKFKGEAADRIYYDALNEWNHGDELLSRMILQRLVTQFPNYIPAKQIYERVNQASSASIYG</sequence>
<keyword evidence="1" id="KW-0732">Signal</keyword>
<evidence type="ECO:0000256" key="1">
    <source>
        <dbReference type="SAM" id="SignalP"/>
    </source>
</evidence>
<dbReference type="InterPro" id="IPR050767">
    <property type="entry name" value="Sel1_AlgK"/>
</dbReference>
<evidence type="ECO:0000313" key="2">
    <source>
        <dbReference type="EMBL" id="KTD79237.1"/>
    </source>
</evidence>
<protein>
    <submittedName>
        <fullName evidence="2">Enhanced entry protein EnhC</fullName>
    </submittedName>
</protein>
<dbReference type="EMBL" id="LNZB01000036">
    <property type="protein sequence ID" value="KTD79237.1"/>
    <property type="molecule type" value="Genomic_DNA"/>
</dbReference>
<evidence type="ECO:0000313" key="3">
    <source>
        <dbReference type="Proteomes" id="UP000054729"/>
    </source>
</evidence>
<dbReference type="Pfam" id="PF08238">
    <property type="entry name" value="Sel1"/>
    <property type="match status" value="19"/>
</dbReference>
<dbReference type="InterPro" id="IPR006597">
    <property type="entry name" value="Sel1-like"/>
</dbReference>
<dbReference type="PATRIC" id="fig|66969.6.peg.1438"/>
<dbReference type="SUPFAM" id="SSF81901">
    <property type="entry name" value="HCP-like"/>
    <property type="match status" value="5"/>
</dbReference>
<proteinExistence type="predicted"/>
<dbReference type="InterPro" id="IPR011990">
    <property type="entry name" value="TPR-like_helical_dom_sf"/>
</dbReference>
<dbReference type="RefSeq" id="WP_058480018.1">
    <property type="nucleotide sequence ID" value="NZ_CAAAIQ010000007.1"/>
</dbReference>
<reference evidence="2 3" key="1">
    <citation type="submission" date="2015-11" db="EMBL/GenBank/DDBJ databases">
        <title>Genomic analysis of 38 Legionella species identifies large and diverse effector repertoires.</title>
        <authorList>
            <person name="Burstein D."/>
            <person name="Amaro F."/>
            <person name="Zusman T."/>
            <person name="Lifshitz Z."/>
            <person name="Cohen O."/>
            <person name="Gilbert J.A."/>
            <person name="Pupko T."/>
            <person name="Shuman H.A."/>
            <person name="Segal G."/>
        </authorList>
    </citation>
    <scope>NUCLEOTIDE SEQUENCE [LARGE SCALE GENOMIC DNA]</scope>
    <source>
        <strain evidence="2 3">ATCC 51914</strain>
    </source>
</reference>
<feature type="chain" id="PRO_5006919628" evidence="1">
    <location>
        <begin position="22"/>
        <end position="1208"/>
    </location>
</feature>
<gene>
    <name evidence="2" type="primary">enhC</name>
    <name evidence="2" type="ORF">Lwal_1309</name>
</gene>
<comment type="caution">
    <text evidence="2">The sequence shown here is derived from an EMBL/GenBank/DDBJ whole genome shotgun (WGS) entry which is preliminary data.</text>
</comment>
<dbReference type="STRING" id="66969.Lwal_1309"/>
<feature type="signal peptide" evidence="1">
    <location>
        <begin position="1"/>
        <end position="21"/>
    </location>
</feature>
<dbReference type="Gene3D" id="1.25.40.10">
    <property type="entry name" value="Tetratricopeptide repeat domain"/>
    <property type="match status" value="5"/>
</dbReference>
<name>A0A0W1ACY7_9GAMM</name>
<organism evidence="2 3">
    <name type="scientific">Legionella waltersii</name>
    <dbReference type="NCBI Taxonomy" id="66969"/>
    <lineage>
        <taxon>Bacteria</taxon>
        <taxon>Pseudomonadati</taxon>
        <taxon>Pseudomonadota</taxon>
        <taxon>Gammaproteobacteria</taxon>
        <taxon>Legionellales</taxon>
        <taxon>Legionellaceae</taxon>
        <taxon>Legionella</taxon>
    </lineage>
</organism>
<accession>A0A0W1ACY7</accession>
<dbReference type="SMART" id="SM00671">
    <property type="entry name" value="SEL1"/>
    <property type="match status" value="21"/>
</dbReference>
<dbReference type="Proteomes" id="UP000054729">
    <property type="component" value="Unassembled WGS sequence"/>
</dbReference>
<keyword evidence="3" id="KW-1185">Reference proteome</keyword>
<dbReference type="OrthoDB" id="6114904at2"/>
<dbReference type="PANTHER" id="PTHR11102:SF160">
    <property type="entry name" value="ERAD-ASSOCIATED E3 UBIQUITIN-PROTEIN LIGASE COMPONENT HRD3"/>
    <property type="match status" value="1"/>
</dbReference>